<gene>
    <name evidence="2" type="ORF">BUALT_Bualt10G0043500</name>
</gene>
<dbReference type="InterPro" id="IPR021109">
    <property type="entry name" value="Peptidase_aspartic_dom_sf"/>
</dbReference>
<keyword evidence="3" id="KW-1185">Reference proteome</keyword>
<dbReference type="InterPro" id="IPR032567">
    <property type="entry name" value="RTL1-rel"/>
</dbReference>
<dbReference type="PANTHER" id="PTHR15503:SF40">
    <property type="match status" value="1"/>
</dbReference>
<sequence length="345" mass="38963">MVEKTRSNIELLKNQNHVGGGVGHFGEIGGDSYGTRGGNTWNSGYQIPTKGSRVEFPHFNGDDLRGWQYKCEQFFKVDETPPLAKNSPPLLPIPKSHTPPYVSKPTALPHTLNKPNTGKQRRLSLHEIDEKRSKGLCFWCDEKFTREHICKNRRQLYLLEVPPKEGVKESEGEEESEAEEEEVTMTESHISMHAITCIHDFKTMRVTGILKVKTIHILIDTGSTHNFTDIEAAKLLGCNLEPMIPFAVSVADGNKIHSSFICRYFSWKMQGVTFTTDLMTIPLGGCDMVLGVQWLATLGDFNWNLSQLKMEFNAGNKKTMLRGMQPSSIRLISRNKVNKLMRKPS</sequence>
<dbReference type="CDD" id="cd00303">
    <property type="entry name" value="retropepsin_like"/>
    <property type="match status" value="1"/>
</dbReference>
<reference evidence="2" key="1">
    <citation type="submission" date="2019-10" db="EMBL/GenBank/DDBJ databases">
        <authorList>
            <person name="Zhang R."/>
            <person name="Pan Y."/>
            <person name="Wang J."/>
            <person name="Ma R."/>
            <person name="Yu S."/>
        </authorList>
    </citation>
    <scope>NUCLEOTIDE SEQUENCE</scope>
    <source>
        <strain evidence="2">LA-IB0</strain>
        <tissue evidence="2">Leaf</tissue>
    </source>
</reference>
<comment type="caution">
    <text evidence="2">The sequence shown here is derived from an EMBL/GenBank/DDBJ whole genome shotgun (WGS) entry which is preliminary data.</text>
</comment>
<dbReference type="EMBL" id="WHWC01000010">
    <property type="protein sequence ID" value="KAG8374898.1"/>
    <property type="molecule type" value="Genomic_DNA"/>
</dbReference>
<dbReference type="PANTHER" id="PTHR15503">
    <property type="entry name" value="LDOC1 RELATED"/>
    <property type="match status" value="1"/>
</dbReference>
<dbReference type="Proteomes" id="UP000826271">
    <property type="component" value="Unassembled WGS sequence"/>
</dbReference>
<evidence type="ECO:0000256" key="1">
    <source>
        <dbReference type="SAM" id="MobiDB-lite"/>
    </source>
</evidence>
<accession>A0AAV6WXG0</accession>
<evidence type="ECO:0000313" key="3">
    <source>
        <dbReference type="Proteomes" id="UP000826271"/>
    </source>
</evidence>
<dbReference type="Gene3D" id="2.40.70.10">
    <property type="entry name" value="Acid Proteases"/>
    <property type="match status" value="1"/>
</dbReference>
<protein>
    <submittedName>
        <fullName evidence="2">Uncharacterized protein</fullName>
    </submittedName>
</protein>
<dbReference type="Pfam" id="PF08284">
    <property type="entry name" value="RVP_2"/>
    <property type="match status" value="1"/>
</dbReference>
<name>A0AAV6WXG0_9LAMI</name>
<feature type="region of interest" description="Disordered" evidence="1">
    <location>
        <begin position="87"/>
        <end position="123"/>
    </location>
</feature>
<organism evidence="2 3">
    <name type="scientific">Buddleja alternifolia</name>
    <dbReference type="NCBI Taxonomy" id="168488"/>
    <lineage>
        <taxon>Eukaryota</taxon>
        <taxon>Viridiplantae</taxon>
        <taxon>Streptophyta</taxon>
        <taxon>Embryophyta</taxon>
        <taxon>Tracheophyta</taxon>
        <taxon>Spermatophyta</taxon>
        <taxon>Magnoliopsida</taxon>
        <taxon>eudicotyledons</taxon>
        <taxon>Gunneridae</taxon>
        <taxon>Pentapetalae</taxon>
        <taxon>asterids</taxon>
        <taxon>lamiids</taxon>
        <taxon>Lamiales</taxon>
        <taxon>Scrophulariaceae</taxon>
        <taxon>Buddlejeae</taxon>
        <taxon>Buddleja</taxon>
    </lineage>
</organism>
<dbReference type="AlphaFoldDB" id="A0AAV6WXG0"/>
<dbReference type="SUPFAM" id="SSF50630">
    <property type="entry name" value="Acid proteases"/>
    <property type="match status" value="1"/>
</dbReference>
<evidence type="ECO:0000313" key="2">
    <source>
        <dbReference type="EMBL" id="KAG8374898.1"/>
    </source>
</evidence>
<proteinExistence type="predicted"/>